<keyword evidence="7" id="KW-0547">Nucleotide-binding</keyword>
<name>A0AAV5IWB6_9ROSI</name>
<dbReference type="GO" id="GO:0005524">
    <property type="term" value="F:ATP binding"/>
    <property type="evidence" value="ECO:0007669"/>
    <property type="project" value="UniProtKB-KW"/>
</dbReference>
<keyword evidence="13" id="KW-1185">Reference proteome</keyword>
<keyword evidence="10" id="KW-0460">Magnesium</keyword>
<evidence type="ECO:0000313" key="12">
    <source>
        <dbReference type="EMBL" id="GKV06172.1"/>
    </source>
</evidence>
<evidence type="ECO:0000256" key="6">
    <source>
        <dbReference type="ARBA" id="ARBA00022723"/>
    </source>
</evidence>
<accession>A0AAV5IWB6</accession>
<dbReference type="GO" id="GO:0047325">
    <property type="term" value="F:inositol-3,4,5,6-tetrakisphosphate 1-kinase activity"/>
    <property type="evidence" value="ECO:0007669"/>
    <property type="project" value="InterPro"/>
</dbReference>
<gene>
    <name evidence="12" type="ORF">SLEP1_g18090</name>
</gene>
<dbReference type="Pfam" id="PF05770">
    <property type="entry name" value="Ins134_P3_kin"/>
    <property type="match status" value="1"/>
</dbReference>
<comment type="caution">
    <text evidence="12">The sequence shown here is derived from an EMBL/GenBank/DDBJ whole genome shotgun (WGS) entry which is preliminary data.</text>
</comment>
<keyword evidence="9" id="KW-0067">ATP-binding</keyword>
<comment type="cofactor">
    <cofactor evidence="1">
        <name>Mg(2+)</name>
        <dbReference type="ChEBI" id="CHEBI:18420"/>
    </cofactor>
</comment>
<keyword evidence="8" id="KW-0418">Kinase</keyword>
<dbReference type="GO" id="GO:0000287">
    <property type="term" value="F:magnesium ion binding"/>
    <property type="evidence" value="ECO:0007669"/>
    <property type="project" value="InterPro"/>
</dbReference>
<dbReference type="PANTHER" id="PTHR14217:SF1">
    <property type="entry name" value="INOSITOL-TETRAKISPHOSPHATE 1-KINASE"/>
    <property type="match status" value="1"/>
</dbReference>
<dbReference type="GO" id="GO:0005737">
    <property type="term" value="C:cytoplasm"/>
    <property type="evidence" value="ECO:0007669"/>
    <property type="project" value="TreeGrafter"/>
</dbReference>
<protein>
    <recommendedName>
        <fullName evidence="4">inositol-1,3,4-trisphosphate 5/6-kinase</fullName>
        <ecNumber evidence="4">2.7.1.159</ecNumber>
    </recommendedName>
</protein>
<dbReference type="GO" id="GO:0052726">
    <property type="term" value="F:inositol-1,3,4-trisphosphate 5-kinase activity"/>
    <property type="evidence" value="ECO:0007669"/>
    <property type="project" value="InterPro"/>
</dbReference>
<evidence type="ECO:0000256" key="9">
    <source>
        <dbReference type="ARBA" id="ARBA00022840"/>
    </source>
</evidence>
<dbReference type="EC" id="2.7.1.159" evidence="4"/>
<evidence type="ECO:0000256" key="3">
    <source>
        <dbReference type="ARBA" id="ARBA00011245"/>
    </source>
</evidence>
<dbReference type="EMBL" id="BPVZ01000024">
    <property type="protein sequence ID" value="GKV06172.1"/>
    <property type="molecule type" value="Genomic_DNA"/>
</dbReference>
<organism evidence="12 13">
    <name type="scientific">Rubroshorea leprosula</name>
    <dbReference type="NCBI Taxonomy" id="152421"/>
    <lineage>
        <taxon>Eukaryota</taxon>
        <taxon>Viridiplantae</taxon>
        <taxon>Streptophyta</taxon>
        <taxon>Embryophyta</taxon>
        <taxon>Tracheophyta</taxon>
        <taxon>Spermatophyta</taxon>
        <taxon>Magnoliopsida</taxon>
        <taxon>eudicotyledons</taxon>
        <taxon>Gunneridae</taxon>
        <taxon>Pentapetalae</taxon>
        <taxon>rosids</taxon>
        <taxon>malvids</taxon>
        <taxon>Malvales</taxon>
        <taxon>Dipterocarpaceae</taxon>
        <taxon>Rubroshorea</taxon>
    </lineage>
</organism>
<proteinExistence type="inferred from homology"/>
<dbReference type="InterPro" id="IPR008656">
    <property type="entry name" value="Inositol_tetrakis-P_1-kinase"/>
</dbReference>
<comment type="similarity">
    <text evidence="2">Belongs to the ITPK1 family.</text>
</comment>
<sequence length="218" mass="24728">MLKLPIPVQNQVMDEDVVTVGYIMKPSREEDFVKVNNFDEPDFAKDCLKLNCLFQAIVFRVEDFKDLNVPIPAVVQEYVDHSSTLFKFYVLGKRVFQAVKKSTPNADVLMKLSERNGLKPILFDSLKSLPTDTGNQHSGDQDWHINLGLVTRAAKWLSRTLDLTIFGFDVVIQEGSGDHVIVDVNYLPSFKEVPDDVAIPAFWDAIRNKLDSEAIQKQ</sequence>
<dbReference type="GO" id="GO:0052725">
    <property type="term" value="F:inositol-1,3,4-trisphosphate 6-kinase activity"/>
    <property type="evidence" value="ECO:0007669"/>
    <property type="project" value="InterPro"/>
</dbReference>
<keyword evidence="6" id="KW-0479">Metal-binding</keyword>
<dbReference type="InterPro" id="IPR040464">
    <property type="entry name" value="InsP(3)kin_ATP-grasp"/>
</dbReference>
<evidence type="ECO:0000256" key="5">
    <source>
        <dbReference type="ARBA" id="ARBA00022679"/>
    </source>
</evidence>
<dbReference type="Gene3D" id="3.30.470.20">
    <property type="entry name" value="ATP-grasp fold, B domain"/>
    <property type="match status" value="1"/>
</dbReference>
<evidence type="ECO:0000256" key="2">
    <source>
        <dbReference type="ARBA" id="ARBA00009601"/>
    </source>
</evidence>
<dbReference type="GO" id="GO:0032957">
    <property type="term" value="P:inositol trisphosphate metabolic process"/>
    <property type="evidence" value="ECO:0007669"/>
    <property type="project" value="InterPro"/>
</dbReference>
<evidence type="ECO:0000256" key="10">
    <source>
        <dbReference type="ARBA" id="ARBA00022842"/>
    </source>
</evidence>
<evidence type="ECO:0000256" key="1">
    <source>
        <dbReference type="ARBA" id="ARBA00001946"/>
    </source>
</evidence>
<evidence type="ECO:0000313" key="13">
    <source>
        <dbReference type="Proteomes" id="UP001054252"/>
    </source>
</evidence>
<dbReference type="AlphaFoldDB" id="A0AAV5IWB6"/>
<evidence type="ECO:0000259" key="11">
    <source>
        <dbReference type="Pfam" id="PF05770"/>
    </source>
</evidence>
<feature type="domain" description="Inositol 1,3,4-trisphosphate 5/6-kinase ATP-grasp" evidence="11">
    <location>
        <begin position="56"/>
        <end position="195"/>
    </location>
</feature>
<evidence type="ECO:0000256" key="8">
    <source>
        <dbReference type="ARBA" id="ARBA00022777"/>
    </source>
</evidence>
<reference evidence="12 13" key="1">
    <citation type="journal article" date="2021" name="Commun. Biol.">
        <title>The genome of Shorea leprosula (Dipterocarpaceae) highlights the ecological relevance of drought in aseasonal tropical rainforests.</title>
        <authorList>
            <person name="Ng K.K.S."/>
            <person name="Kobayashi M.J."/>
            <person name="Fawcett J.A."/>
            <person name="Hatakeyama M."/>
            <person name="Paape T."/>
            <person name="Ng C.H."/>
            <person name="Ang C.C."/>
            <person name="Tnah L.H."/>
            <person name="Lee C.T."/>
            <person name="Nishiyama T."/>
            <person name="Sese J."/>
            <person name="O'Brien M.J."/>
            <person name="Copetti D."/>
            <person name="Mohd Noor M.I."/>
            <person name="Ong R.C."/>
            <person name="Putra M."/>
            <person name="Sireger I.Z."/>
            <person name="Indrioko S."/>
            <person name="Kosugi Y."/>
            <person name="Izuno A."/>
            <person name="Isagi Y."/>
            <person name="Lee S.L."/>
            <person name="Shimizu K.K."/>
        </authorList>
    </citation>
    <scope>NUCLEOTIDE SEQUENCE [LARGE SCALE GENOMIC DNA]</scope>
    <source>
        <strain evidence="12">214</strain>
    </source>
</reference>
<evidence type="ECO:0000256" key="4">
    <source>
        <dbReference type="ARBA" id="ARBA00012017"/>
    </source>
</evidence>
<dbReference type="Proteomes" id="UP001054252">
    <property type="component" value="Unassembled WGS sequence"/>
</dbReference>
<evidence type="ECO:0000256" key="7">
    <source>
        <dbReference type="ARBA" id="ARBA00022741"/>
    </source>
</evidence>
<dbReference type="PANTHER" id="PTHR14217">
    <property type="entry name" value="INOSITOL-TETRAKISPHOSPHATE 1-KINASE"/>
    <property type="match status" value="1"/>
</dbReference>
<keyword evidence="5" id="KW-0808">Transferase</keyword>
<comment type="subunit">
    <text evidence="3">Monomer.</text>
</comment>